<dbReference type="Gene3D" id="2.40.240.50">
    <property type="entry name" value="Barwin-like endoglucanases"/>
    <property type="match status" value="1"/>
</dbReference>
<dbReference type="EC" id="4.2.2.n1" evidence="2"/>
<dbReference type="Pfam" id="PF06725">
    <property type="entry name" value="3D"/>
    <property type="match status" value="1"/>
</dbReference>
<dbReference type="OrthoDB" id="9783686at2"/>
<feature type="region of interest" description="Disordered" evidence="6">
    <location>
        <begin position="36"/>
        <end position="86"/>
    </location>
</feature>
<dbReference type="EMBL" id="FZOC01000001">
    <property type="protein sequence ID" value="SNR64245.1"/>
    <property type="molecule type" value="Genomic_DNA"/>
</dbReference>
<evidence type="ECO:0000256" key="1">
    <source>
        <dbReference type="ARBA" id="ARBA00001420"/>
    </source>
</evidence>
<dbReference type="AlphaFoldDB" id="A0A238XZ35"/>
<dbReference type="GO" id="GO:0009254">
    <property type="term" value="P:peptidoglycan turnover"/>
    <property type="evidence" value="ECO:0007669"/>
    <property type="project" value="InterPro"/>
</dbReference>
<evidence type="ECO:0000259" key="7">
    <source>
        <dbReference type="SMART" id="SM00925"/>
    </source>
</evidence>
<dbReference type="GO" id="GO:0019867">
    <property type="term" value="C:outer membrane"/>
    <property type="evidence" value="ECO:0007669"/>
    <property type="project" value="InterPro"/>
</dbReference>
<name>A0A238XZ35_9BACT</name>
<dbReference type="GO" id="GO:0008933">
    <property type="term" value="F:peptidoglycan lytic transglycosylase activity"/>
    <property type="evidence" value="ECO:0007669"/>
    <property type="project" value="TreeGrafter"/>
</dbReference>
<evidence type="ECO:0000313" key="9">
    <source>
        <dbReference type="Proteomes" id="UP000198324"/>
    </source>
</evidence>
<evidence type="ECO:0000256" key="6">
    <source>
        <dbReference type="SAM" id="MobiDB-lite"/>
    </source>
</evidence>
<keyword evidence="9" id="KW-1185">Reference proteome</keyword>
<dbReference type="Pfam" id="PF03562">
    <property type="entry name" value="MltA"/>
    <property type="match status" value="1"/>
</dbReference>
<dbReference type="CDD" id="cd14485">
    <property type="entry name" value="mltA_like_LT_A"/>
    <property type="match status" value="1"/>
</dbReference>
<dbReference type="CDD" id="cd14668">
    <property type="entry name" value="mlta_B"/>
    <property type="match status" value="1"/>
</dbReference>
<evidence type="ECO:0000256" key="3">
    <source>
        <dbReference type="ARBA" id="ARBA00023239"/>
    </source>
</evidence>
<dbReference type="PANTHER" id="PTHR30124">
    <property type="entry name" value="MEMBRANE-BOUND LYTIC MUREIN TRANSGLYCOSYLASE A"/>
    <property type="match status" value="1"/>
</dbReference>
<keyword evidence="3" id="KW-0456">Lyase</keyword>
<evidence type="ECO:0000256" key="4">
    <source>
        <dbReference type="ARBA" id="ARBA00023316"/>
    </source>
</evidence>
<reference evidence="8 9" key="1">
    <citation type="submission" date="2017-06" db="EMBL/GenBank/DDBJ databases">
        <authorList>
            <person name="Kim H.J."/>
            <person name="Triplett B.A."/>
        </authorList>
    </citation>
    <scope>NUCLEOTIDE SEQUENCE [LARGE SCALE GENOMIC DNA]</scope>
    <source>
        <strain evidence="8 9">DSM 13116</strain>
    </source>
</reference>
<proteinExistence type="predicted"/>
<evidence type="ECO:0000313" key="8">
    <source>
        <dbReference type="EMBL" id="SNR64245.1"/>
    </source>
</evidence>
<dbReference type="GO" id="GO:0009253">
    <property type="term" value="P:peptidoglycan catabolic process"/>
    <property type="evidence" value="ECO:0007669"/>
    <property type="project" value="TreeGrafter"/>
</dbReference>
<protein>
    <recommendedName>
        <fullName evidence="2">peptidoglycan lytic exotransglycosylase</fullName>
        <ecNumber evidence="2">4.2.2.n1</ecNumber>
    </recommendedName>
    <alternativeName>
        <fullName evidence="5">Murein hydrolase A</fullName>
    </alternativeName>
</protein>
<dbReference type="GO" id="GO:0071555">
    <property type="term" value="P:cell wall organization"/>
    <property type="evidence" value="ECO:0007669"/>
    <property type="project" value="UniProtKB-KW"/>
</dbReference>
<dbReference type="InterPro" id="IPR005300">
    <property type="entry name" value="MltA_B"/>
</dbReference>
<dbReference type="PANTHER" id="PTHR30124:SF0">
    <property type="entry name" value="MEMBRANE-BOUND LYTIC MUREIN TRANSGLYCOSYLASE A"/>
    <property type="match status" value="1"/>
</dbReference>
<dbReference type="RefSeq" id="WP_089271464.1">
    <property type="nucleotide sequence ID" value="NZ_FZOC01000001.1"/>
</dbReference>
<dbReference type="SMART" id="SM00925">
    <property type="entry name" value="MltA"/>
    <property type="match status" value="1"/>
</dbReference>
<dbReference type="GO" id="GO:0004553">
    <property type="term" value="F:hydrolase activity, hydrolyzing O-glycosyl compounds"/>
    <property type="evidence" value="ECO:0007669"/>
    <property type="project" value="InterPro"/>
</dbReference>
<gene>
    <name evidence="8" type="ORF">SAMN04488503_0555</name>
</gene>
<feature type="domain" description="Lytic transglycosylase MltA" evidence="7">
    <location>
        <begin position="185"/>
        <end position="340"/>
    </location>
</feature>
<evidence type="ECO:0000256" key="5">
    <source>
        <dbReference type="ARBA" id="ARBA00030918"/>
    </source>
</evidence>
<dbReference type="InterPro" id="IPR036908">
    <property type="entry name" value="RlpA-like_sf"/>
</dbReference>
<evidence type="ECO:0000256" key="2">
    <source>
        <dbReference type="ARBA" id="ARBA00012587"/>
    </source>
</evidence>
<dbReference type="InterPro" id="IPR010611">
    <property type="entry name" value="3D_dom"/>
</dbReference>
<dbReference type="SUPFAM" id="SSF50685">
    <property type="entry name" value="Barwin-like endoglucanases"/>
    <property type="match status" value="1"/>
</dbReference>
<dbReference type="PROSITE" id="PS51257">
    <property type="entry name" value="PROKAR_LIPOPROTEIN"/>
    <property type="match status" value="1"/>
</dbReference>
<organism evidence="8 9">
    <name type="scientific">Humidesulfovibrio mexicanus</name>
    <dbReference type="NCBI Taxonomy" id="147047"/>
    <lineage>
        <taxon>Bacteria</taxon>
        <taxon>Pseudomonadati</taxon>
        <taxon>Thermodesulfobacteriota</taxon>
        <taxon>Desulfovibrionia</taxon>
        <taxon>Desulfovibrionales</taxon>
        <taxon>Desulfovibrionaceae</taxon>
        <taxon>Humidesulfovibrio</taxon>
    </lineage>
</organism>
<comment type="catalytic activity">
    <reaction evidence="1">
        <text>Exolytic cleavage of the (1-&gt;4)-beta-glycosidic linkage between N-acetylmuramic acid (MurNAc) and N-acetylglucosamine (GlcNAc) residues in peptidoglycan, from either the reducing or the non-reducing ends of the peptidoglycan chains, with concomitant formation of a 1,6-anhydrobond in the MurNAc residue.</text>
        <dbReference type="EC" id="4.2.2.n1"/>
    </reaction>
</comment>
<sequence length="449" mass="47573">MPLRAFPFALQAALCVLLACALGGCALLDLLPRSSPGRPAEQVRRARASRGDSAPMDIQDTSDVRRLPDEGQGGEADGSVFRPRSGGSARGLAARLAPASQSLSGFADLDAPLAHSIAFLSRRPHGEAALVQPGGSLSWGQLLQTAQELRDLLPALDADPGLLSEHFVWYELSPAPLVTGYYSPEVAASLTRRPGFETPLYGLPPDLRRASGEEERQGRPKVYRAEGGAIVPYHDRRDIDLNGALTGQGLEIAWVASPVDAFLLQTEGAGVLVLPDGTRRRVQFAASNGYAFTGLGELLLANGALPRERLSRESIRAWCLENPERTKELMAQNRSYVFFELRSGPTVGAMEKPLTALVSLATDPSLLPMGAVAVLDLGLPGSNAGAPVGLHGLVLAQDVGSAIRGHRLDLYLGGGEPAARLEANLRASAGLHLLVSKNALRSNAYTRGQ</sequence>
<dbReference type="Proteomes" id="UP000198324">
    <property type="component" value="Unassembled WGS sequence"/>
</dbReference>
<accession>A0A238XZ35</accession>
<keyword evidence="4" id="KW-0961">Cell wall biogenesis/degradation</keyword>
<dbReference type="Gene3D" id="2.40.40.10">
    <property type="entry name" value="RlpA-like domain"/>
    <property type="match status" value="1"/>
</dbReference>
<dbReference type="InterPro" id="IPR026044">
    <property type="entry name" value="MltA"/>
</dbReference>